<keyword evidence="2" id="KW-0732">Signal</keyword>
<proteinExistence type="predicted"/>
<name>A0A1X7GCJ0_9PROT</name>
<organism evidence="3 4">
    <name type="scientific">Azospirillum oryzae</name>
    <dbReference type="NCBI Taxonomy" id="286727"/>
    <lineage>
        <taxon>Bacteria</taxon>
        <taxon>Pseudomonadati</taxon>
        <taxon>Pseudomonadota</taxon>
        <taxon>Alphaproteobacteria</taxon>
        <taxon>Rhodospirillales</taxon>
        <taxon>Azospirillaceae</taxon>
        <taxon>Azospirillum</taxon>
    </lineage>
</organism>
<feature type="region of interest" description="Disordered" evidence="1">
    <location>
        <begin position="144"/>
        <end position="170"/>
    </location>
</feature>
<evidence type="ECO:0000256" key="1">
    <source>
        <dbReference type="SAM" id="MobiDB-lite"/>
    </source>
</evidence>
<dbReference type="RefSeq" id="WP_085087868.1">
    <property type="nucleotide sequence ID" value="NZ_FXAK01000007.1"/>
</dbReference>
<reference evidence="3 4" key="1">
    <citation type="submission" date="2017-04" db="EMBL/GenBank/DDBJ databases">
        <authorList>
            <person name="Afonso C.L."/>
            <person name="Miller P.J."/>
            <person name="Scott M.A."/>
            <person name="Spackman E."/>
            <person name="Goraichik I."/>
            <person name="Dimitrov K.M."/>
            <person name="Suarez D.L."/>
            <person name="Swayne D.E."/>
        </authorList>
    </citation>
    <scope>NUCLEOTIDE SEQUENCE [LARGE SCALE GENOMIC DNA]</scope>
    <source>
        <strain evidence="3 4">A2P</strain>
    </source>
</reference>
<gene>
    <name evidence="3" type="ORF">SAMN02982917_3590</name>
</gene>
<evidence type="ECO:0000256" key="2">
    <source>
        <dbReference type="SAM" id="SignalP"/>
    </source>
</evidence>
<protein>
    <submittedName>
        <fullName evidence="3">Uncharacterized protein</fullName>
    </submittedName>
</protein>
<dbReference type="OrthoDB" id="7305000at2"/>
<dbReference type="AlphaFoldDB" id="A0A1X7GCJ0"/>
<sequence length="170" mass="18488">MSGFDAPIKAALWLCGLTLLGAAPALAGALERTEQGHMAPPQPGASLPIAPPIVQYALPSQWMTIRSKEDWRKAGKFEKELSRECAALRFNEIEPMRFRAFYKGEVLGVAFGHGLNLHDPGKKADRKKIYLFRNGDSTGCTVQSMDNQDPRVNPAGSQTATPAAGGFKKY</sequence>
<feature type="chain" id="PRO_5012078262" evidence="2">
    <location>
        <begin position="28"/>
        <end position="170"/>
    </location>
</feature>
<evidence type="ECO:0000313" key="3">
    <source>
        <dbReference type="EMBL" id="SMF67293.1"/>
    </source>
</evidence>
<dbReference type="Proteomes" id="UP000192936">
    <property type="component" value="Unassembled WGS sequence"/>
</dbReference>
<evidence type="ECO:0000313" key="4">
    <source>
        <dbReference type="Proteomes" id="UP000192936"/>
    </source>
</evidence>
<feature type="signal peptide" evidence="2">
    <location>
        <begin position="1"/>
        <end position="27"/>
    </location>
</feature>
<dbReference type="STRING" id="286727.SAMN02982917_3590"/>
<accession>A0A1X7GCJ0</accession>
<dbReference type="EMBL" id="FXAK01000007">
    <property type="protein sequence ID" value="SMF67293.1"/>
    <property type="molecule type" value="Genomic_DNA"/>
</dbReference>